<dbReference type="AlphaFoldDB" id="A0A8K0SFY3"/>
<evidence type="ECO:0000313" key="2">
    <source>
        <dbReference type="Proteomes" id="UP000813444"/>
    </source>
</evidence>
<dbReference type="OrthoDB" id="2288928at2759"/>
<keyword evidence="2" id="KW-1185">Reference proteome</keyword>
<proteinExistence type="predicted"/>
<protein>
    <recommendedName>
        <fullName evidence="3">Heterokaryon incompatibility domain-containing protein</fullName>
    </recommendedName>
</protein>
<accession>A0A8K0SFY3</accession>
<organism evidence="1 2">
    <name type="scientific">Stachybotrys elegans</name>
    <dbReference type="NCBI Taxonomy" id="80388"/>
    <lineage>
        <taxon>Eukaryota</taxon>
        <taxon>Fungi</taxon>
        <taxon>Dikarya</taxon>
        <taxon>Ascomycota</taxon>
        <taxon>Pezizomycotina</taxon>
        <taxon>Sordariomycetes</taxon>
        <taxon>Hypocreomycetidae</taxon>
        <taxon>Hypocreales</taxon>
        <taxon>Stachybotryaceae</taxon>
        <taxon>Stachybotrys</taxon>
    </lineage>
</organism>
<evidence type="ECO:0000313" key="1">
    <source>
        <dbReference type="EMBL" id="KAH7303427.1"/>
    </source>
</evidence>
<evidence type="ECO:0008006" key="3">
    <source>
        <dbReference type="Google" id="ProtNLM"/>
    </source>
</evidence>
<sequence>MGDMSSMFPRSWWLIPPTLPFVGLLRMKPLIQEVQKLNPEPTAAKDIAELFGALVGMSVRFQATLPRDMVYGLLGIVPGMHAYIQPSYGPQKQDSDVFRELTQYLVKTSNNIDALFNWKRAEGTRLYAPSWIIDCTPVHNNEKWPTPMPFTRRYKADGGFGAWLRLAGPEDSKGSSSLVRRVSPILERLGLLSRNQPNITHQPDEYGPDLTFSSDGNTLFLHGLVFDTVNSVSASNVRLTEVEGISDPTPPTWLAGVCRELIKEFRWRHEVLKWKEFLEANLKAASDPYLDAGSSATREFWRAIIADSIRHPSGEFVRPDGKFIENVPQFFVGDTRPHTWGWGQPISEKAFPLYQIFGAEFCRAAYSRSLILTTKGFIGLAPQGTKPGDVISILKGYHMPVILRPVGGQQGTYCLVGNIYVHGIMDGSFCYDAKREDVKLLQIK</sequence>
<dbReference type="Proteomes" id="UP000813444">
    <property type="component" value="Unassembled WGS sequence"/>
</dbReference>
<dbReference type="PANTHER" id="PTHR24148:SF64">
    <property type="entry name" value="HETEROKARYON INCOMPATIBILITY DOMAIN-CONTAINING PROTEIN"/>
    <property type="match status" value="1"/>
</dbReference>
<name>A0A8K0SFY3_9HYPO</name>
<comment type="caution">
    <text evidence="1">The sequence shown here is derived from an EMBL/GenBank/DDBJ whole genome shotgun (WGS) entry which is preliminary data.</text>
</comment>
<dbReference type="InterPro" id="IPR052895">
    <property type="entry name" value="HetReg/Transcr_Mod"/>
</dbReference>
<reference evidence="1" key="1">
    <citation type="journal article" date="2021" name="Nat. Commun.">
        <title>Genetic determinants of endophytism in the Arabidopsis root mycobiome.</title>
        <authorList>
            <person name="Mesny F."/>
            <person name="Miyauchi S."/>
            <person name="Thiergart T."/>
            <person name="Pickel B."/>
            <person name="Atanasova L."/>
            <person name="Karlsson M."/>
            <person name="Huettel B."/>
            <person name="Barry K.W."/>
            <person name="Haridas S."/>
            <person name="Chen C."/>
            <person name="Bauer D."/>
            <person name="Andreopoulos W."/>
            <person name="Pangilinan J."/>
            <person name="LaButti K."/>
            <person name="Riley R."/>
            <person name="Lipzen A."/>
            <person name="Clum A."/>
            <person name="Drula E."/>
            <person name="Henrissat B."/>
            <person name="Kohler A."/>
            <person name="Grigoriev I.V."/>
            <person name="Martin F.M."/>
            <person name="Hacquard S."/>
        </authorList>
    </citation>
    <scope>NUCLEOTIDE SEQUENCE</scope>
    <source>
        <strain evidence="1">MPI-CAGE-CH-0235</strain>
    </source>
</reference>
<gene>
    <name evidence="1" type="ORF">B0I35DRAFT_179912</name>
</gene>
<dbReference type="PANTHER" id="PTHR24148">
    <property type="entry name" value="ANKYRIN REPEAT DOMAIN-CONTAINING PROTEIN 39 HOMOLOG-RELATED"/>
    <property type="match status" value="1"/>
</dbReference>
<dbReference type="EMBL" id="JAGPNK010000034">
    <property type="protein sequence ID" value="KAH7303427.1"/>
    <property type="molecule type" value="Genomic_DNA"/>
</dbReference>
<dbReference type="Pfam" id="PF26639">
    <property type="entry name" value="Het-6_barrel"/>
    <property type="match status" value="1"/>
</dbReference>